<dbReference type="InterPro" id="IPR001451">
    <property type="entry name" value="Hexapep"/>
</dbReference>
<dbReference type="Pfam" id="PF00132">
    <property type="entry name" value="Hexapep"/>
    <property type="match status" value="2"/>
</dbReference>
<evidence type="ECO:0000313" key="1">
    <source>
        <dbReference type="EMBL" id="GEO22314.1"/>
    </source>
</evidence>
<dbReference type="Gene3D" id="2.160.10.10">
    <property type="entry name" value="Hexapeptide repeat proteins"/>
    <property type="match status" value="1"/>
</dbReference>
<gene>
    <name evidence="1" type="ORF">CQA01_28480</name>
</gene>
<sequence length="171" mass="18411">MALIKKVNDKSPQWGKDCWLADNATLTGDVVMGDNCTVWFNAVIRGDVHYIKIGNKTNVQDGAVIHCSYQKSPVNIGSEVSIAHNAIVHGCTIKDRVMIGMGAIVMDDAIINEGAIIAAGAVVLAGTIVESNTIYAGIPAKKVKDTGKEMEATILRIASNYPKYASWYKDE</sequence>
<organism evidence="1 2">
    <name type="scientific">Cyclobacterium qasimii</name>
    <dbReference type="NCBI Taxonomy" id="1350429"/>
    <lineage>
        <taxon>Bacteria</taxon>
        <taxon>Pseudomonadati</taxon>
        <taxon>Bacteroidota</taxon>
        <taxon>Cytophagia</taxon>
        <taxon>Cytophagales</taxon>
        <taxon>Cyclobacteriaceae</taxon>
        <taxon>Cyclobacterium</taxon>
    </lineage>
</organism>
<reference evidence="1 2" key="1">
    <citation type="submission" date="2019-07" db="EMBL/GenBank/DDBJ databases">
        <title>Whole genome shotgun sequence of Cyclobacterium qasimii NBRC 106168.</title>
        <authorList>
            <person name="Hosoyama A."/>
            <person name="Uohara A."/>
            <person name="Ohji S."/>
            <person name="Ichikawa N."/>
        </authorList>
    </citation>
    <scope>NUCLEOTIDE SEQUENCE [LARGE SCALE GENOMIC DNA]</scope>
    <source>
        <strain evidence="1 2">NBRC 106168</strain>
    </source>
</reference>
<proteinExistence type="predicted"/>
<dbReference type="EMBL" id="BJYV01000014">
    <property type="protein sequence ID" value="GEO22314.1"/>
    <property type="molecule type" value="Genomic_DNA"/>
</dbReference>
<dbReference type="Proteomes" id="UP000321301">
    <property type="component" value="Unassembled WGS sequence"/>
</dbReference>
<dbReference type="AlphaFoldDB" id="A0A512CDM4"/>
<dbReference type="PANTHER" id="PTHR13061:SF29">
    <property type="entry name" value="GAMMA CARBONIC ANHYDRASE-LIKE 1, MITOCHONDRIAL-RELATED"/>
    <property type="match status" value="1"/>
</dbReference>
<dbReference type="SUPFAM" id="SSF51161">
    <property type="entry name" value="Trimeric LpxA-like enzymes"/>
    <property type="match status" value="1"/>
</dbReference>
<dbReference type="InterPro" id="IPR050484">
    <property type="entry name" value="Transf_Hexapept/Carb_Anhydrase"/>
</dbReference>
<accession>A0A512CDM4</accession>
<dbReference type="CDD" id="cd04645">
    <property type="entry name" value="LbH_gamma_CA_like"/>
    <property type="match status" value="1"/>
</dbReference>
<evidence type="ECO:0000313" key="2">
    <source>
        <dbReference type="Proteomes" id="UP000321301"/>
    </source>
</evidence>
<dbReference type="InterPro" id="IPR047324">
    <property type="entry name" value="LbH_gamma_CA-like"/>
</dbReference>
<dbReference type="RefSeq" id="WP_020890438.1">
    <property type="nucleotide sequence ID" value="NZ_BJYV01000014.1"/>
</dbReference>
<dbReference type="PANTHER" id="PTHR13061">
    <property type="entry name" value="DYNACTIN SUBUNIT P25"/>
    <property type="match status" value="1"/>
</dbReference>
<protein>
    <submittedName>
        <fullName evidence="1">Gamma carbonic anhydrase family protein</fullName>
    </submittedName>
</protein>
<name>A0A512CDM4_9BACT</name>
<keyword evidence="2" id="KW-1185">Reference proteome</keyword>
<comment type="caution">
    <text evidence="1">The sequence shown here is derived from an EMBL/GenBank/DDBJ whole genome shotgun (WGS) entry which is preliminary data.</text>
</comment>
<dbReference type="InterPro" id="IPR011004">
    <property type="entry name" value="Trimer_LpxA-like_sf"/>
</dbReference>